<keyword evidence="1" id="KW-0479">Metal-binding</keyword>
<feature type="region of interest" description="Disordered" evidence="2">
    <location>
        <begin position="114"/>
        <end position="140"/>
    </location>
</feature>
<gene>
    <name evidence="4" type="ORF">OBBRIDRAFT_799690</name>
</gene>
<dbReference type="GO" id="GO:0008270">
    <property type="term" value="F:zinc ion binding"/>
    <property type="evidence" value="ECO:0007669"/>
    <property type="project" value="UniProtKB-KW"/>
</dbReference>
<feature type="compositionally biased region" description="Polar residues" evidence="2">
    <location>
        <begin position="114"/>
        <end position="133"/>
    </location>
</feature>
<keyword evidence="1" id="KW-0862">Zinc</keyword>
<feature type="domain" description="C3H1-type" evidence="3">
    <location>
        <begin position="137"/>
        <end position="165"/>
    </location>
</feature>
<feature type="zinc finger region" description="C3H1-type" evidence="1">
    <location>
        <begin position="137"/>
        <end position="165"/>
    </location>
</feature>
<name>A0A8E2AFU8_9APHY</name>
<protein>
    <recommendedName>
        <fullName evidence="3">C3H1-type domain-containing protein</fullName>
    </recommendedName>
</protein>
<evidence type="ECO:0000259" key="3">
    <source>
        <dbReference type="PROSITE" id="PS50103"/>
    </source>
</evidence>
<organism evidence="4 5">
    <name type="scientific">Obba rivulosa</name>
    <dbReference type="NCBI Taxonomy" id="1052685"/>
    <lineage>
        <taxon>Eukaryota</taxon>
        <taxon>Fungi</taxon>
        <taxon>Dikarya</taxon>
        <taxon>Basidiomycota</taxon>
        <taxon>Agaricomycotina</taxon>
        <taxon>Agaricomycetes</taxon>
        <taxon>Polyporales</taxon>
        <taxon>Gelatoporiaceae</taxon>
        <taxon>Obba</taxon>
    </lineage>
</organism>
<keyword evidence="1" id="KW-0863">Zinc-finger</keyword>
<evidence type="ECO:0000313" key="4">
    <source>
        <dbReference type="EMBL" id="OCH83581.1"/>
    </source>
</evidence>
<dbReference type="InterPro" id="IPR000571">
    <property type="entry name" value="Znf_CCCH"/>
</dbReference>
<evidence type="ECO:0000313" key="5">
    <source>
        <dbReference type="Proteomes" id="UP000250043"/>
    </source>
</evidence>
<keyword evidence="5" id="KW-1185">Reference proteome</keyword>
<proteinExistence type="predicted"/>
<dbReference type="PROSITE" id="PS50103">
    <property type="entry name" value="ZF_C3H1"/>
    <property type="match status" value="1"/>
</dbReference>
<evidence type="ECO:0000256" key="1">
    <source>
        <dbReference type="PROSITE-ProRule" id="PRU00723"/>
    </source>
</evidence>
<dbReference type="EMBL" id="KV722970">
    <property type="protein sequence ID" value="OCH83581.1"/>
    <property type="molecule type" value="Genomic_DNA"/>
</dbReference>
<sequence length="193" mass="21814">MDPGYDLEDEARDFAVGFSIVRKDHSSAKKPLRSEADWDRTFDAWAAGVALFYPHRVQELAGYKEIIKELFRYVMDVSTAVQTDQAIRDKYAKNPFRLDDRSRHSVFLMAQASRISKGSPSSTKRPLQSQASPSAPKRQAVPCRNWNMGICNGDPCEYRRKHGVCWVCGDPHRANSQPECKTAFQAGQGKRST</sequence>
<dbReference type="AlphaFoldDB" id="A0A8E2AFU8"/>
<reference evidence="4 5" key="1">
    <citation type="submission" date="2016-07" db="EMBL/GenBank/DDBJ databases">
        <title>Draft genome of the white-rot fungus Obba rivulosa 3A-2.</title>
        <authorList>
            <consortium name="DOE Joint Genome Institute"/>
            <person name="Miettinen O."/>
            <person name="Riley R."/>
            <person name="Acob R."/>
            <person name="Barry K."/>
            <person name="Cullen D."/>
            <person name="De Vries R."/>
            <person name="Hainaut M."/>
            <person name="Hatakka A."/>
            <person name="Henrissat B."/>
            <person name="Hilden K."/>
            <person name="Kuo R."/>
            <person name="Labutti K."/>
            <person name="Lipzen A."/>
            <person name="Makela M.R."/>
            <person name="Sandor L."/>
            <person name="Spatafora J.W."/>
            <person name="Grigoriev I.V."/>
            <person name="Hibbett D.S."/>
        </authorList>
    </citation>
    <scope>NUCLEOTIDE SEQUENCE [LARGE SCALE GENOMIC DNA]</scope>
    <source>
        <strain evidence="4 5">3A-2</strain>
    </source>
</reference>
<evidence type="ECO:0000256" key="2">
    <source>
        <dbReference type="SAM" id="MobiDB-lite"/>
    </source>
</evidence>
<dbReference type="Proteomes" id="UP000250043">
    <property type="component" value="Unassembled WGS sequence"/>
</dbReference>
<dbReference type="OrthoDB" id="2802741at2759"/>
<accession>A0A8E2AFU8</accession>